<dbReference type="SMART" id="SM00320">
    <property type="entry name" value="WD40"/>
    <property type="match status" value="5"/>
</dbReference>
<evidence type="ECO:0000256" key="1">
    <source>
        <dbReference type="ARBA" id="ARBA00022574"/>
    </source>
</evidence>
<reference evidence="4" key="1">
    <citation type="submission" date="2018-03" db="EMBL/GenBank/DDBJ databases">
        <authorList>
            <person name="Guldener U."/>
        </authorList>
    </citation>
    <scope>NUCLEOTIDE SEQUENCE</scope>
</reference>
<dbReference type="Gene3D" id="2.130.10.10">
    <property type="entry name" value="YVTN repeat-like/Quinoprotein amine dehydrogenase"/>
    <property type="match status" value="1"/>
</dbReference>
<dbReference type="InterPro" id="IPR001680">
    <property type="entry name" value="WD40_rpt"/>
</dbReference>
<dbReference type="Proteomes" id="UP001187682">
    <property type="component" value="Unassembled WGS sequence"/>
</dbReference>
<dbReference type="Pfam" id="PF00400">
    <property type="entry name" value="WD40"/>
    <property type="match status" value="4"/>
</dbReference>
<keyword evidence="1 3" id="KW-0853">WD repeat</keyword>
<dbReference type="PROSITE" id="PS50082">
    <property type="entry name" value="WD_REPEATS_2"/>
    <property type="match status" value="1"/>
</dbReference>
<dbReference type="InterPro" id="IPR036322">
    <property type="entry name" value="WD40_repeat_dom_sf"/>
</dbReference>
<evidence type="ECO:0000256" key="2">
    <source>
        <dbReference type="ARBA" id="ARBA00022737"/>
    </source>
</evidence>
<dbReference type="AlphaFoldDB" id="A0AAE8MQK4"/>
<keyword evidence="2" id="KW-0677">Repeat</keyword>
<evidence type="ECO:0000313" key="5">
    <source>
        <dbReference type="Proteomes" id="UP001187682"/>
    </source>
</evidence>
<evidence type="ECO:0000256" key="3">
    <source>
        <dbReference type="PROSITE-ProRule" id="PRU00221"/>
    </source>
</evidence>
<name>A0AAE8MQK4_9PEZI</name>
<dbReference type="InterPro" id="IPR015943">
    <property type="entry name" value="WD40/YVTN_repeat-like_dom_sf"/>
</dbReference>
<comment type="caution">
    <text evidence="4">The sequence shown here is derived from an EMBL/GenBank/DDBJ whole genome shotgun (WGS) entry which is preliminary data.</text>
</comment>
<protein>
    <submittedName>
        <fullName evidence="4">Related to GLE2 - required for nuclear pore complex structure and function</fullName>
    </submittedName>
</protein>
<sequence length="344" mass="36999">MSRAACYELLPPPNDGITAVAFAPSSTELLVSSWDQNVHLYDIGRQDGQGSLKKSFAHNGPVLDVCYGPSDDVAFSVGLDMQVNRIDLISGDITVLSKHSAGARRVVYCPGHSMLVSAAWDSTLHFHDLENPSSAPLVVSLPGKPHALAASPTKLVVALTTKAVLVYDLASASAALTSGATSLKCWQERESSLKYLPRAVSCMPNDAGFAISSIEGRVAVEWFENTTEKQYAFKCHRQPAPDEDVVVAYPVNALVFHPEYRTFATGGGDGHVALWDAEAKRRMKQYQKFPENVSALAFSPDGKYLAIGSCPGFQTGQEDYSGQGSSRVFVRELGDSEAKPKGAK</sequence>
<evidence type="ECO:0000313" key="4">
    <source>
        <dbReference type="EMBL" id="SPN97690.1"/>
    </source>
</evidence>
<gene>
    <name evidence="4" type="ORF">DNG_01203</name>
</gene>
<organism evidence="4 5">
    <name type="scientific">Cephalotrichum gorgonifer</name>
    <dbReference type="NCBI Taxonomy" id="2041049"/>
    <lineage>
        <taxon>Eukaryota</taxon>
        <taxon>Fungi</taxon>
        <taxon>Dikarya</taxon>
        <taxon>Ascomycota</taxon>
        <taxon>Pezizomycotina</taxon>
        <taxon>Sordariomycetes</taxon>
        <taxon>Hypocreomycetidae</taxon>
        <taxon>Microascales</taxon>
        <taxon>Microascaceae</taxon>
        <taxon>Cephalotrichum</taxon>
    </lineage>
</organism>
<proteinExistence type="predicted"/>
<dbReference type="EMBL" id="ONZQ02000001">
    <property type="protein sequence ID" value="SPN97690.1"/>
    <property type="molecule type" value="Genomic_DNA"/>
</dbReference>
<dbReference type="PANTHER" id="PTHR10971">
    <property type="entry name" value="MRNA EXPORT FACTOR AND BUB3"/>
    <property type="match status" value="1"/>
</dbReference>
<accession>A0AAE8MQK4</accession>
<dbReference type="SUPFAM" id="SSF50978">
    <property type="entry name" value="WD40 repeat-like"/>
    <property type="match status" value="1"/>
</dbReference>
<feature type="repeat" description="WD" evidence="3">
    <location>
        <begin position="251"/>
        <end position="285"/>
    </location>
</feature>
<keyword evidence="5" id="KW-1185">Reference proteome</keyword>